<sequence length="25" mass="2694">EGNVLKSIWQAGMKDGVPASEDYAK</sequence>
<keyword evidence="2" id="KW-1185">Reference proteome</keyword>
<proteinExistence type="predicted"/>
<gene>
    <name evidence="1" type="ORF">HKBW3S34_02316</name>
</gene>
<comment type="caution">
    <text evidence="1">The sequence shown here is derived from an EMBL/GenBank/DDBJ whole genome shotgun (WGS) entry which is preliminary data.</text>
</comment>
<reference evidence="1 2" key="1">
    <citation type="journal article" date="2020" name="Front. Microbiol.">
        <title>Single-cell genomics of novel Actinobacteria with the Wood-Ljungdahl pathway discovered in a serpentinizing system.</title>
        <authorList>
            <person name="Merino N."/>
            <person name="Kawai M."/>
            <person name="Boyd E.S."/>
            <person name="Colman D.R."/>
            <person name="McGlynn S.E."/>
            <person name="Nealson K.H."/>
            <person name="Kurokawa K."/>
            <person name="Hongoh Y."/>
        </authorList>
    </citation>
    <scope>NUCLEOTIDE SEQUENCE [LARGE SCALE GENOMIC DNA]</scope>
    <source>
        <strain evidence="1 2">S34</strain>
    </source>
</reference>
<accession>A0A6V8PK91</accession>
<evidence type="ECO:0000313" key="1">
    <source>
        <dbReference type="EMBL" id="GFP31396.1"/>
    </source>
</evidence>
<dbReference type="Proteomes" id="UP000588083">
    <property type="component" value="Unassembled WGS sequence"/>
</dbReference>
<protein>
    <submittedName>
        <fullName evidence="1">Uncharacterized protein</fullName>
    </submittedName>
</protein>
<dbReference type="EMBL" id="BLRZ01000300">
    <property type="protein sequence ID" value="GFP31396.1"/>
    <property type="molecule type" value="Genomic_DNA"/>
</dbReference>
<feature type="non-terminal residue" evidence="1">
    <location>
        <position position="1"/>
    </location>
</feature>
<name>A0A6V8PK91_9ACTN</name>
<organism evidence="1 2">
    <name type="scientific">Candidatus Hakubella thermalkaliphila</name>
    <dbReference type="NCBI Taxonomy" id="2754717"/>
    <lineage>
        <taxon>Bacteria</taxon>
        <taxon>Bacillati</taxon>
        <taxon>Actinomycetota</taxon>
        <taxon>Actinomycetota incertae sedis</taxon>
        <taxon>Candidatus Hakubellales</taxon>
        <taxon>Candidatus Hakubellaceae</taxon>
        <taxon>Candidatus Hakubella</taxon>
    </lineage>
</organism>
<dbReference type="AlphaFoldDB" id="A0A6V8PK91"/>
<evidence type="ECO:0000313" key="2">
    <source>
        <dbReference type="Proteomes" id="UP000588083"/>
    </source>
</evidence>